<accession>A0A8R1YXV0</accession>
<accession>A0A2A6CAD0</accession>
<evidence type="ECO:0000313" key="2">
    <source>
        <dbReference type="Proteomes" id="UP000005239"/>
    </source>
</evidence>
<gene>
    <name evidence="1" type="primary">WBGene00277416</name>
</gene>
<dbReference type="Proteomes" id="UP000005239">
    <property type="component" value="Unassembled WGS sequence"/>
</dbReference>
<organism evidence="1 2">
    <name type="scientific">Pristionchus pacificus</name>
    <name type="common">Parasitic nematode worm</name>
    <dbReference type="NCBI Taxonomy" id="54126"/>
    <lineage>
        <taxon>Eukaryota</taxon>
        <taxon>Metazoa</taxon>
        <taxon>Ecdysozoa</taxon>
        <taxon>Nematoda</taxon>
        <taxon>Chromadorea</taxon>
        <taxon>Rhabditida</taxon>
        <taxon>Rhabditina</taxon>
        <taxon>Diplogasteromorpha</taxon>
        <taxon>Diplogasteroidea</taxon>
        <taxon>Neodiplogasteridae</taxon>
        <taxon>Pristionchus</taxon>
    </lineage>
</organism>
<protein>
    <submittedName>
        <fullName evidence="1">Uncharacterized protein</fullName>
    </submittedName>
</protein>
<evidence type="ECO:0000313" key="1">
    <source>
        <dbReference type="EnsemblMetazoa" id="PPA39047.1"/>
    </source>
</evidence>
<dbReference type="EnsemblMetazoa" id="PPA39047.1">
    <property type="protein sequence ID" value="PPA39047.1"/>
    <property type="gene ID" value="WBGene00277416"/>
</dbReference>
<name>A0A2A6CAD0_PRIPA</name>
<reference evidence="2" key="1">
    <citation type="journal article" date="2008" name="Nat. Genet.">
        <title>The Pristionchus pacificus genome provides a unique perspective on nematode lifestyle and parasitism.</title>
        <authorList>
            <person name="Dieterich C."/>
            <person name="Clifton S.W."/>
            <person name="Schuster L.N."/>
            <person name="Chinwalla A."/>
            <person name="Delehaunty K."/>
            <person name="Dinkelacker I."/>
            <person name="Fulton L."/>
            <person name="Fulton R."/>
            <person name="Godfrey J."/>
            <person name="Minx P."/>
            <person name="Mitreva M."/>
            <person name="Roeseler W."/>
            <person name="Tian H."/>
            <person name="Witte H."/>
            <person name="Yang S.P."/>
            <person name="Wilson R.K."/>
            <person name="Sommer R.J."/>
        </authorList>
    </citation>
    <scope>NUCLEOTIDE SEQUENCE [LARGE SCALE GENOMIC DNA]</scope>
    <source>
        <strain evidence="2">PS312</strain>
    </source>
</reference>
<dbReference type="AlphaFoldDB" id="A0A2A6CAD0"/>
<reference evidence="1" key="2">
    <citation type="submission" date="2022-06" db="UniProtKB">
        <authorList>
            <consortium name="EnsemblMetazoa"/>
        </authorList>
    </citation>
    <scope>IDENTIFICATION</scope>
    <source>
        <strain evidence="1">PS312</strain>
    </source>
</reference>
<keyword evidence="2" id="KW-1185">Reference proteome</keyword>
<proteinExistence type="predicted"/>
<sequence>MSAFFIKFLRVRKNRYISYSRNTHVSKNEKRRQREHG</sequence>